<evidence type="ECO:0000313" key="1">
    <source>
        <dbReference type="EMBL" id="SDE46629.1"/>
    </source>
</evidence>
<protein>
    <submittedName>
        <fullName evidence="1">Gliding motility-associated lipoprotein GldH</fullName>
    </submittedName>
</protein>
<reference evidence="1 2" key="1">
    <citation type="submission" date="2016-10" db="EMBL/GenBank/DDBJ databases">
        <authorList>
            <person name="de Groot N.N."/>
        </authorList>
    </citation>
    <scope>NUCLEOTIDE SEQUENCE [LARGE SCALE GENOMIC DNA]</scope>
    <source>
        <strain evidence="1 2">DSM 16195</strain>
    </source>
</reference>
<dbReference type="EMBL" id="FNBA01000001">
    <property type="protein sequence ID" value="SDE46629.1"/>
    <property type="molecule type" value="Genomic_DNA"/>
</dbReference>
<dbReference type="RefSeq" id="WP_308425247.1">
    <property type="nucleotide sequence ID" value="NZ_BMWO01000001.1"/>
</dbReference>
<keyword evidence="2" id="KW-1185">Reference proteome</keyword>
<dbReference type="AlphaFoldDB" id="A0A1G7D526"/>
<sequence length="162" mass="18271">MMRSSIAIIFFLVVLVSCDSKTVVSEMQAMPDVWNKDNVVSFQIPQLDSLQKYDVFLHLRNTNSYKFNNLFLIVSMEFPHGKTITDTLEYRMANPDGTWLGTGIGSVKESKLWYKEQVSFLEEGTYTLSIGHAVRNNGTVEGVTNLEGITDVGFSIEETSQQ</sequence>
<name>A0A1G7D526_9FLAO</name>
<accession>A0A1G7D526</accession>
<evidence type="ECO:0000313" key="2">
    <source>
        <dbReference type="Proteomes" id="UP000199321"/>
    </source>
</evidence>
<dbReference type="Proteomes" id="UP000199321">
    <property type="component" value="Unassembled WGS sequence"/>
</dbReference>
<dbReference type="PROSITE" id="PS51257">
    <property type="entry name" value="PROKAR_LIPOPROTEIN"/>
    <property type="match status" value="1"/>
</dbReference>
<organism evidence="1 2">
    <name type="scientific">Ulvibacter litoralis</name>
    <dbReference type="NCBI Taxonomy" id="227084"/>
    <lineage>
        <taxon>Bacteria</taxon>
        <taxon>Pseudomonadati</taxon>
        <taxon>Bacteroidota</taxon>
        <taxon>Flavobacteriia</taxon>
        <taxon>Flavobacteriales</taxon>
        <taxon>Flavobacteriaceae</taxon>
        <taxon>Ulvibacter</taxon>
    </lineage>
</organism>
<dbReference type="STRING" id="227084.SAMN05421855_101774"/>
<gene>
    <name evidence="1" type="ORF">SAMN05421855_101774</name>
</gene>
<proteinExistence type="predicted"/>
<dbReference type="Pfam" id="PF14109">
    <property type="entry name" value="GldH_lipo"/>
    <property type="match status" value="1"/>
</dbReference>
<dbReference type="NCBIfam" id="TIGR03511">
    <property type="entry name" value="GldH_lipo"/>
    <property type="match status" value="1"/>
</dbReference>
<keyword evidence="1" id="KW-0449">Lipoprotein</keyword>
<dbReference type="InterPro" id="IPR020018">
    <property type="entry name" value="Motility-assoc_lipoprot_GldH"/>
</dbReference>